<keyword evidence="2 4" id="KW-0808">Transferase</keyword>
<reference evidence="4 5" key="1">
    <citation type="journal article" date="2015" name="Nature">
        <title>rRNA introns, odd ribosomes, and small enigmatic genomes across a large radiation of phyla.</title>
        <authorList>
            <person name="Brown C.T."/>
            <person name="Hug L.A."/>
            <person name="Thomas B.C."/>
            <person name="Sharon I."/>
            <person name="Castelle C.J."/>
            <person name="Singh A."/>
            <person name="Wilkins M.J."/>
            <person name="Williams K.H."/>
            <person name="Banfield J.F."/>
        </authorList>
    </citation>
    <scope>NUCLEOTIDE SEQUENCE [LARGE SCALE GENOMIC DNA]</scope>
</reference>
<accession>A0A0G0Y3S3</accession>
<keyword evidence="1" id="KW-0328">Glycosyltransferase</keyword>
<evidence type="ECO:0000313" key="4">
    <source>
        <dbReference type="EMBL" id="KKS04086.1"/>
    </source>
</evidence>
<dbReference type="Pfam" id="PF03808">
    <property type="entry name" value="Glyco_tran_WecG"/>
    <property type="match status" value="1"/>
</dbReference>
<name>A0A0G0Y3S3_9BACT</name>
<comment type="caution">
    <text evidence="4">The sequence shown here is derived from an EMBL/GenBank/DDBJ whole genome shotgun (WGS) entry which is preliminary data.</text>
</comment>
<dbReference type="PATRIC" id="fig|1618411.3.peg.671"/>
<evidence type="ECO:0000256" key="3">
    <source>
        <dbReference type="SAM" id="Phobius"/>
    </source>
</evidence>
<dbReference type="GO" id="GO:0016758">
    <property type="term" value="F:hexosyltransferase activity"/>
    <property type="evidence" value="ECO:0007669"/>
    <property type="project" value="TreeGrafter"/>
</dbReference>
<keyword evidence="3" id="KW-0812">Transmembrane</keyword>
<proteinExistence type="predicted"/>
<keyword evidence="3" id="KW-1133">Transmembrane helix</keyword>
<dbReference type="EMBL" id="LCBC01000010">
    <property type="protein sequence ID" value="KKS04086.1"/>
    <property type="molecule type" value="Genomic_DNA"/>
</dbReference>
<gene>
    <name evidence="4" type="ORF">UU56_C0010G0017</name>
</gene>
<evidence type="ECO:0000256" key="1">
    <source>
        <dbReference type="ARBA" id="ARBA00022676"/>
    </source>
</evidence>
<dbReference type="NCBIfam" id="TIGR00696">
    <property type="entry name" value="wecG_tagA_cpsF"/>
    <property type="match status" value="1"/>
</dbReference>
<feature type="transmembrane region" description="Helical" evidence="3">
    <location>
        <begin position="240"/>
        <end position="260"/>
    </location>
</feature>
<dbReference type="Proteomes" id="UP000034493">
    <property type="component" value="Unassembled WGS sequence"/>
</dbReference>
<dbReference type="PANTHER" id="PTHR34136">
    <property type="match status" value="1"/>
</dbReference>
<dbReference type="InterPro" id="IPR004629">
    <property type="entry name" value="WecG_TagA_CpsF"/>
</dbReference>
<evidence type="ECO:0000313" key="5">
    <source>
        <dbReference type="Proteomes" id="UP000034493"/>
    </source>
</evidence>
<evidence type="ECO:0000256" key="2">
    <source>
        <dbReference type="ARBA" id="ARBA00022679"/>
    </source>
</evidence>
<protein>
    <submittedName>
        <fullName evidence="4">Glycosyl transferase, WecB/TagA/CpsF family</fullName>
    </submittedName>
</protein>
<keyword evidence="3" id="KW-0472">Membrane</keyword>
<dbReference type="AlphaFoldDB" id="A0A0G0Y3S3"/>
<sequence>MVLKRSKNNNQVPKIDILGVKIDDISQNLAVQKVLELAKDNKKSHYVVTVNSEFVMLARKNRQFLKILNEADLALADGAGVVFSKLIFGGKVRDRITGVNLIEKICQKSAIRAIRIGFLGGFGNVAAMVAKRQKSTNPNLKVVFAQSGDPSIGYDLRLKRQLLQLGRIDVLFVAYGMGRQEFWVERNKDDLNIGVFIGVGGAFDYLSMVKKRAPEFLQNWGMEWFWRLLMEPTRIWRMRVLPAFLILILWFWTIKILKLYKPYK</sequence>
<organism evidence="4 5">
    <name type="scientific">Candidatus Curtissbacteria bacterium GW2011_GWA2_41_24</name>
    <dbReference type="NCBI Taxonomy" id="1618411"/>
    <lineage>
        <taxon>Bacteria</taxon>
        <taxon>Candidatus Curtissiibacteriota</taxon>
    </lineage>
</organism>
<dbReference type="CDD" id="cd06533">
    <property type="entry name" value="Glyco_transf_WecG_TagA"/>
    <property type="match status" value="1"/>
</dbReference>
<dbReference type="PANTHER" id="PTHR34136:SF1">
    <property type="entry name" value="UDP-N-ACETYL-D-MANNOSAMINURONIC ACID TRANSFERASE"/>
    <property type="match status" value="1"/>
</dbReference>